<feature type="compositionally biased region" description="Basic residues" evidence="1">
    <location>
        <begin position="264"/>
        <end position="281"/>
    </location>
</feature>
<dbReference type="AlphaFoldDB" id="A0A814DD47"/>
<protein>
    <recommendedName>
        <fullName evidence="2">Integrase catalytic domain-containing protein</fullName>
    </recommendedName>
</protein>
<feature type="compositionally biased region" description="Basic and acidic residues" evidence="1">
    <location>
        <begin position="217"/>
        <end position="228"/>
    </location>
</feature>
<dbReference type="GO" id="GO:0003676">
    <property type="term" value="F:nucleic acid binding"/>
    <property type="evidence" value="ECO:0007669"/>
    <property type="project" value="InterPro"/>
</dbReference>
<dbReference type="PROSITE" id="PS50994">
    <property type="entry name" value="INTEGRASE"/>
    <property type="match status" value="1"/>
</dbReference>
<evidence type="ECO:0000313" key="3">
    <source>
        <dbReference type="EMBL" id="CAF0955477.1"/>
    </source>
</evidence>
<dbReference type="InterPro" id="IPR036397">
    <property type="entry name" value="RNaseH_sf"/>
</dbReference>
<dbReference type="Gene3D" id="3.30.420.10">
    <property type="entry name" value="Ribonuclease H-like superfamily/Ribonuclease H"/>
    <property type="match status" value="1"/>
</dbReference>
<keyword evidence="4" id="KW-1185">Reference proteome</keyword>
<proteinExistence type="predicted"/>
<dbReference type="OrthoDB" id="10030726at2759"/>
<dbReference type="InterPro" id="IPR012337">
    <property type="entry name" value="RNaseH-like_sf"/>
</dbReference>
<feature type="region of interest" description="Disordered" evidence="1">
    <location>
        <begin position="217"/>
        <end position="281"/>
    </location>
</feature>
<evidence type="ECO:0000256" key="1">
    <source>
        <dbReference type="SAM" id="MobiDB-lite"/>
    </source>
</evidence>
<gene>
    <name evidence="3" type="ORF">OXX778_LOCUS14171</name>
</gene>
<sequence>QKVKSAVTKNLAELMYLTPCQPNQIVTTDFAEPFRTTIRGNKYLQIIVDHFTKFLLFCQSKNAKAHTAASNIVDEWVCEYGIPEAILSDGGKHFQSVKNLDKQGKVVVLEDVQDTIVANTPEGAKNYLKELREKLEISYKIAEKNRDVKMEKSKIDFDRRLKKFEYKIGDLVLCDHPNLKKGLSQGISRKFYGPYKIKQVHKKIYFKSGLDKLQLKQEPESDCEDKQANKKTKNSNKIIENDSSKKIIQKPVDIVKSKSSSSNKQKKNQKMFRANSRLKFK</sequence>
<dbReference type="InterPro" id="IPR001584">
    <property type="entry name" value="Integrase_cat-core"/>
</dbReference>
<dbReference type="EMBL" id="CAJNOC010002863">
    <property type="protein sequence ID" value="CAF0955477.1"/>
    <property type="molecule type" value="Genomic_DNA"/>
</dbReference>
<evidence type="ECO:0000259" key="2">
    <source>
        <dbReference type="PROSITE" id="PS50994"/>
    </source>
</evidence>
<accession>A0A814DD47</accession>
<dbReference type="Proteomes" id="UP000663879">
    <property type="component" value="Unassembled WGS sequence"/>
</dbReference>
<feature type="non-terminal residue" evidence="3">
    <location>
        <position position="1"/>
    </location>
</feature>
<reference evidence="3" key="1">
    <citation type="submission" date="2021-02" db="EMBL/GenBank/DDBJ databases">
        <authorList>
            <person name="Nowell W R."/>
        </authorList>
    </citation>
    <scope>NUCLEOTIDE SEQUENCE</scope>
    <source>
        <strain evidence="3">Ploen Becks lab</strain>
    </source>
</reference>
<feature type="domain" description="Integrase catalytic" evidence="2">
    <location>
        <begin position="18"/>
        <end position="106"/>
    </location>
</feature>
<name>A0A814DD47_9BILA</name>
<dbReference type="SUPFAM" id="SSF53098">
    <property type="entry name" value="Ribonuclease H-like"/>
    <property type="match status" value="1"/>
</dbReference>
<dbReference type="GO" id="GO:0015074">
    <property type="term" value="P:DNA integration"/>
    <property type="evidence" value="ECO:0007669"/>
    <property type="project" value="InterPro"/>
</dbReference>
<comment type="caution">
    <text evidence="3">The sequence shown here is derived from an EMBL/GenBank/DDBJ whole genome shotgun (WGS) entry which is preliminary data.</text>
</comment>
<evidence type="ECO:0000313" key="4">
    <source>
        <dbReference type="Proteomes" id="UP000663879"/>
    </source>
</evidence>
<organism evidence="3 4">
    <name type="scientific">Brachionus calyciflorus</name>
    <dbReference type="NCBI Taxonomy" id="104777"/>
    <lineage>
        <taxon>Eukaryota</taxon>
        <taxon>Metazoa</taxon>
        <taxon>Spiralia</taxon>
        <taxon>Gnathifera</taxon>
        <taxon>Rotifera</taxon>
        <taxon>Eurotatoria</taxon>
        <taxon>Monogononta</taxon>
        <taxon>Pseudotrocha</taxon>
        <taxon>Ploima</taxon>
        <taxon>Brachionidae</taxon>
        <taxon>Brachionus</taxon>
    </lineage>
</organism>